<dbReference type="PROSITE" id="PS50293">
    <property type="entry name" value="TPR_REGION"/>
    <property type="match status" value="1"/>
</dbReference>
<evidence type="ECO:0000256" key="4">
    <source>
        <dbReference type="SAM" id="MobiDB-lite"/>
    </source>
</evidence>
<evidence type="ECO:0000256" key="3">
    <source>
        <dbReference type="PROSITE-ProRule" id="PRU00339"/>
    </source>
</evidence>
<feature type="repeat" description="TPR" evidence="3">
    <location>
        <begin position="354"/>
        <end position="387"/>
    </location>
</feature>
<dbReference type="SUPFAM" id="SSF48452">
    <property type="entry name" value="TPR-like"/>
    <property type="match status" value="1"/>
</dbReference>
<dbReference type="Pfam" id="PF13181">
    <property type="entry name" value="TPR_8"/>
    <property type="match status" value="1"/>
</dbReference>
<feature type="repeat" description="TPR" evidence="3">
    <location>
        <begin position="218"/>
        <end position="251"/>
    </location>
</feature>
<keyword evidence="1" id="KW-0677">Repeat</keyword>
<organism evidence="5 6">
    <name type="scientific">Chamaesiphon polymorphus CCALA 037</name>
    <dbReference type="NCBI Taxonomy" id="2107692"/>
    <lineage>
        <taxon>Bacteria</taxon>
        <taxon>Bacillati</taxon>
        <taxon>Cyanobacteriota</taxon>
        <taxon>Cyanophyceae</taxon>
        <taxon>Gomontiellales</taxon>
        <taxon>Chamaesiphonaceae</taxon>
        <taxon>Chamaesiphon</taxon>
    </lineage>
</organism>
<dbReference type="Gene3D" id="1.25.40.10">
    <property type="entry name" value="Tetratricopeptide repeat domain"/>
    <property type="match status" value="3"/>
</dbReference>
<evidence type="ECO:0000256" key="2">
    <source>
        <dbReference type="ARBA" id="ARBA00022803"/>
    </source>
</evidence>
<dbReference type="InterPro" id="IPR019734">
    <property type="entry name" value="TPR_rpt"/>
</dbReference>
<comment type="caution">
    <text evidence="5">The sequence shown here is derived from an EMBL/GenBank/DDBJ whole genome shotgun (WGS) entry which is preliminary data.</text>
</comment>
<dbReference type="PANTHER" id="PTHR44858:SF1">
    <property type="entry name" value="UDP-N-ACETYLGLUCOSAMINE--PEPTIDE N-ACETYLGLUCOSAMINYLTRANSFERASE SPINDLY-RELATED"/>
    <property type="match status" value="1"/>
</dbReference>
<evidence type="ECO:0000256" key="1">
    <source>
        <dbReference type="ARBA" id="ARBA00022737"/>
    </source>
</evidence>
<dbReference type="Pfam" id="PF13371">
    <property type="entry name" value="TPR_9"/>
    <property type="match status" value="1"/>
</dbReference>
<evidence type="ECO:0000313" key="6">
    <source>
        <dbReference type="Proteomes" id="UP000238937"/>
    </source>
</evidence>
<reference evidence="5 6" key="1">
    <citation type="submission" date="2018-03" db="EMBL/GenBank/DDBJ databases">
        <title>The ancient ancestry and fast evolution of plastids.</title>
        <authorList>
            <person name="Moore K.R."/>
            <person name="Magnabosco C."/>
            <person name="Momper L."/>
            <person name="Gold D.A."/>
            <person name="Bosak T."/>
            <person name="Fournier G.P."/>
        </authorList>
    </citation>
    <scope>NUCLEOTIDE SEQUENCE [LARGE SCALE GENOMIC DNA]</scope>
    <source>
        <strain evidence="5 6">CCALA 037</strain>
    </source>
</reference>
<dbReference type="EMBL" id="PVWO01000045">
    <property type="protein sequence ID" value="PSB58175.1"/>
    <property type="molecule type" value="Genomic_DNA"/>
</dbReference>
<dbReference type="SMART" id="SM00028">
    <property type="entry name" value="TPR"/>
    <property type="match status" value="7"/>
</dbReference>
<feature type="repeat" description="TPR" evidence="3">
    <location>
        <begin position="252"/>
        <end position="285"/>
    </location>
</feature>
<keyword evidence="2 3" id="KW-0802">TPR repeat</keyword>
<dbReference type="Pfam" id="PF13432">
    <property type="entry name" value="TPR_16"/>
    <property type="match status" value="2"/>
</dbReference>
<dbReference type="InterPro" id="IPR050498">
    <property type="entry name" value="Ycf3"/>
</dbReference>
<dbReference type="Proteomes" id="UP000238937">
    <property type="component" value="Unassembled WGS sequence"/>
</dbReference>
<dbReference type="PANTHER" id="PTHR44858">
    <property type="entry name" value="TETRATRICOPEPTIDE REPEAT PROTEIN 6"/>
    <property type="match status" value="1"/>
</dbReference>
<dbReference type="InterPro" id="IPR011990">
    <property type="entry name" value="TPR-like_helical_dom_sf"/>
</dbReference>
<dbReference type="AlphaFoldDB" id="A0A2T1GK35"/>
<name>A0A2T1GK35_9CYAN</name>
<dbReference type="PROSITE" id="PS50005">
    <property type="entry name" value="TPR"/>
    <property type="match status" value="5"/>
</dbReference>
<feature type="region of interest" description="Disordered" evidence="4">
    <location>
        <begin position="19"/>
        <end position="38"/>
    </location>
</feature>
<accession>A0A2T1GK35</accession>
<protein>
    <submittedName>
        <fullName evidence="5">Uncharacterized protein</fullName>
    </submittedName>
</protein>
<proteinExistence type="predicted"/>
<evidence type="ECO:0000313" key="5">
    <source>
        <dbReference type="EMBL" id="PSB58175.1"/>
    </source>
</evidence>
<feature type="repeat" description="TPR" evidence="3">
    <location>
        <begin position="286"/>
        <end position="319"/>
    </location>
</feature>
<sequence>MSAIAIWVPRFMSISAHSPTPNFPNGDPHSLHKPGGDEANNLTSTDYEDGINMLETKEYVRAESIEDRSSFALNPQLAIDPNIFANTSDRPHDRAATLEEIALAIESDLVRVGEAFASAKASPLGNRTNVDDLQVVTNARQPLNRSPQDLSPQRLQEIAAVKTNNYRLALARCDLRIELDPQDPQSYYDRGICYDRLKEYTNALADFDKALELKPQDAVFHHARGRIHQQLGNFSAALSDYELVIQSQPSRASVYNDRAEIYRLQGDFLRAIADCERAINLNPLLVDAYFRRGITYTESGNLDLALVDYELIIAIDPSYIKAYIQRSWIYFRQGNYRQAIQDCESIETINKSCFTAHYLRGVIYERTGFKQLAIVSFAMAIALDPSSISALYYRGAIYYEMGRYPESSADIDRARALQQYNSEKLVDRDETSFYAEGLALYYTDGVDAAMTILRLGFLTATRFSNYSFREYISLRL</sequence>
<gene>
    <name evidence="5" type="ORF">C7B77_05720</name>
</gene>
<feature type="repeat" description="TPR" evidence="3">
    <location>
        <begin position="184"/>
        <end position="217"/>
    </location>
</feature>
<keyword evidence="6" id="KW-1185">Reference proteome</keyword>